<dbReference type="Proteomes" id="UP000326759">
    <property type="component" value="Unassembled WGS sequence"/>
</dbReference>
<dbReference type="Gene3D" id="1.10.287.110">
    <property type="entry name" value="DnaJ domain"/>
    <property type="match status" value="1"/>
</dbReference>
<dbReference type="InterPro" id="IPR036869">
    <property type="entry name" value="J_dom_sf"/>
</dbReference>
<dbReference type="InterPro" id="IPR001623">
    <property type="entry name" value="DnaJ_domain"/>
</dbReference>
<organism evidence="8 9">
    <name type="scientific">Armadillidium nasatum</name>
    <dbReference type="NCBI Taxonomy" id="96803"/>
    <lineage>
        <taxon>Eukaryota</taxon>
        <taxon>Metazoa</taxon>
        <taxon>Ecdysozoa</taxon>
        <taxon>Arthropoda</taxon>
        <taxon>Crustacea</taxon>
        <taxon>Multicrustacea</taxon>
        <taxon>Malacostraca</taxon>
        <taxon>Eumalacostraca</taxon>
        <taxon>Peracarida</taxon>
        <taxon>Isopoda</taxon>
        <taxon>Oniscidea</taxon>
        <taxon>Crinocheta</taxon>
        <taxon>Armadillidiidae</taxon>
        <taxon>Armadillidium</taxon>
    </lineage>
</organism>
<feature type="region of interest" description="Disordered" evidence="6">
    <location>
        <begin position="150"/>
        <end position="175"/>
    </location>
</feature>
<feature type="region of interest" description="Disordered" evidence="6">
    <location>
        <begin position="217"/>
        <end position="246"/>
    </location>
</feature>
<proteinExistence type="predicted"/>
<evidence type="ECO:0000313" key="8">
    <source>
        <dbReference type="EMBL" id="KAB7506737.1"/>
    </source>
</evidence>
<dbReference type="PANTHER" id="PTHR44313:SF1">
    <property type="entry name" value="DNAJ HOMOLOG SUBFAMILY C MEMBER 17"/>
    <property type="match status" value="1"/>
</dbReference>
<keyword evidence="4" id="KW-0143">Chaperone</keyword>
<keyword evidence="3" id="KW-0963">Cytoplasm</keyword>
<dbReference type="SUPFAM" id="SSF46565">
    <property type="entry name" value="Chaperone J-domain"/>
    <property type="match status" value="1"/>
</dbReference>
<keyword evidence="5" id="KW-0539">Nucleus</keyword>
<keyword evidence="9" id="KW-1185">Reference proteome</keyword>
<evidence type="ECO:0000313" key="9">
    <source>
        <dbReference type="Proteomes" id="UP000326759"/>
    </source>
</evidence>
<evidence type="ECO:0000256" key="3">
    <source>
        <dbReference type="ARBA" id="ARBA00022490"/>
    </source>
</evidence>
<dbReference type="GO" id="GO:0005681">
    <property type="term" value="C:spliceosomal complex"/>
    <property type="evidence" value="ECO:0007669"/>
    <property type="project" value="TreeGrafter"/>
</dbReference>
<comment type="caution">
    <text evidence="8">The sequence shown here is derived from an EMBL/GenBank/DDBJ whole genome shotgun (WGS) entry which is preliminary data.</text>
</comment>
<dbReference type="PRINTS" id="PR00625">
    <property type="entry name" value="JDOMAIN"/>
</dbReference>
<reference evidence="8 9" key="1">
    <citation type="journal article" date="2019" name="PLoS Biol.">
        <title>Sex chromosomes control vertical transmission of feminizing Wolbachia symbionts in an isopod.</title>
        <authorList>
            <person name="Becking T."/>
            <person name="Chebbi M.A."/>
            <person name="Giraud I."/>
            <person name="Moumen B."/>
            <person name="Laverre T."/>
            <person name="Caubet Y."/>
            <person name="Peccoud J."/>
            <person name="Gilbert C."/>
            <person name="Cordaux R."/>
        </authorList>
    </citation>
    <scope>NUCLEOTIDE SEQUENCE [LARGE SCALE GENOMIC DNA]</scope>
    <source>
        <strain evidence="8">ANa2</strain>
        <tissue evidence="8">Whole body excluding digestive tract and cuticle</tissue>
    </source>
</reference>
<protein>
    <submittedName>
        <fullName evidence="8">DnaJ-like protein subfamily C member 17</fullName>
    </submittedName>
</protein>
<evidence type="ECO:0000256" key="1">
    <source>
        <dbReference type="ARBA" id="ARBA00004123"/>
    </source>
</evidence>
<dbReference type="AlphaFoldDB" id="A0A5N5TKQ4"/>
<dbReference type="GO" id="GO:0000390">
    <property type="term" value="P:spliceosomal complex disassembly"/>
    <property type="evidence" value="ECO:0007669"/>
    <property type="project" value="TreeGrafter"/>
</dbReference>
<evidence type="ECO:0000256" key="2">
    <source>
        <dbReference type="ARBA" id="ARBA00004496"/>
    </source>
</evidence>
<dbReference type="SMART" id="SM00271">
    <property type="entry name" value="DnaJ"/>
    <property type="match status" value="1"/>
</dbReference>
<comment type="subcellular location">
    <subcellularLocation>
        <location evidence="2">Cytoplasm</location>
    </subcellularLocation>
    <subcellularLocation>
        <location evidence="1">Nucleus</location>
    </subcellularLocation>
</comment>
<feature type="domain" description="J" evidence="7">
    <location>
        <begin position="13"/>
        <end position="78"/>
    </location>
</feature>
<dbReference type="GO" id="GO:0005737">
    <property type="term" value="C:cytoplasm"/>
    <property type="evidence" value="ECO:0007669"/>
    <property type="project" value="UniProtKB-SubCell"/>
</dbReference>
<dbReference type="EMBL" id="SEYY01000682">
    <property type="protein sequence ID" value="KAB7506737.1"/>
    <property type="molecule type" value="Genomic_DNA"/>
</dbReference>
<feature type="compositionally biased region" description="Basic and acidic residues" evidence="6">
    <location>
        <begin position="217"/>
        <end position="236"/>
    </location>
</feature>
<evidence type="ECO:0000256" key="6">
    <source>
        <dbReference type="SAM" id="MobiDB-lite"/>
    </source>
</evidence>
<evidence type="ECO:0000259" key="7">
    <source>
        <dbReference type="PROSITE" id="PS50076"/>
    </source>
</evidence>
<dbReference type="PANTHER" id="PTHR44313">
    <property type="entry name" value="DNAJ HOMOLOG SUBFAMILY C MEMBER 17"/>
    <property type="match status" value="1"/>
</dbReference>
<sequence>MSKKIDSSLLQEDLYEILGLSIDDDEKQIKKSFRKKALDCHPDKNPDNPDAADQFDRLKKILEILLDPGARRAYDKVLKARKEAAIRSRETDAKTRKLKCELAEREKAAQRKQETGSHLSEEEKLRREIKRLEEEGEQLIAEELEKLNKEAKSSLNKDKNISHSHQSAENRVKVKWKESEEHSGYTQEELEKLFYKNLASQFEKGLIGKPIEVTKVVERRRDDKKEDTGRSSRDFETVAQMNQRREIERQKLIEEMLRSENS</sequence>
<dbReference type="InterPro" id="IPR052094">
    <property type="entry name" value="Pre-mRNA-splicing_ERAD"/>
</dbReference>
<dbReference type="PROSITE" id="PS50076">
    <property type="entry name" value="DNAJ_2"/>
    <property type="match status" value="1"/>
</dbReference>
<evidence type="ECO:0000256" key="4">
    <source>
        <dbReference type="ARBA" id="ARBA00023186"/>
    </source>
</evidence>
<dbReference type="CDD" id="cd06257">
    <property type="entry name" value="DnaJ"/>
    <property type="match status" value="1"/>
</dbReference>
<name>A0A5N5TKQ4_9CRUS</name>
<dbReference type="Pfam" id="PF00226">
    <property type="entry name" value="DnaJ"/>
    <property type="match status" value="1"/>
</dbReference>
<evidence type="ECO:0000256" key="5">
    <source>
        <dbReference type="ARBA" id="ARBA00023242"/>
    </source>
</evidence>
<accession>A0A5N5TKQ4</accession>
<gene>
    <name evidence="8" type="primary">DNAJC17</name>
    <name evidence="8" type="ORF">Anas_02550</name>
</gene>
<dbReference type="OrthoDB" id="259708at2759"/>